<sequence>MAGTPPSTQQTHQRFLNVEFNAAVSEFAQRYMKERLEHLAHQCDQRLERELLPQLRIILREIDFERDAFEEHKQDVARALRDHLDLLRIDTAVIDDAVGRIHAVTLRYFDLLPRATSVALPTSAEAPISAPGEAASAHGTSGMYDVHTGSRSAVSPLLALGTSSHGVQSLAAVIKPHTSPIKPLSLDSQVEAQLIAENSVVSGNLKRPTSDILDEIHALPKRQRTADKEISEVMQRKMKRRVAFPNLMTGECMFRHAQQEGFFVVRCHFCEPGIFTEPPLRNNRALKHFQKHGEASLSEVKLTNEFIFERFAFQVDGDGMASKYWIKEHLGKKPHTYVPMTSSTDMPRIDEIEEDVAQRHQEIDDDFCPPFSKLQSPPHSRQPDPEEKPRRTRRNVPRPDYAEMVANKDPWNILEAETDGAFTAVSVARPTVSRKRRLTKPGISSKVGTVGSKKPFGYMSEPWPRRSAPR</sequence>
<evidence type="ECO:0000256" key="1">
    <source>
        <dbReference type="SAM" id="MobiDB-lite"/>
    </source>
</evidence>
<gene>
    <name evidence="2" type="ORF">SAMD00023353_6200230</name>
</gene>
<dbReference type="Proteomes" id="UP000054516">
    <property type="component" value="Unassembled WGS sequence"/>
</dbReference>
<feature type="region of interest" description="Disordered" evidence="1">
    <location>
        <begin position="365"/>
        <end position="400"/>
    </location>
</feature>
<proteinExistence type="predicted"/>
<name>A0A1W2TSF3_ROSNE</name>
<feature type="region of interest" description="Disordered" evidence="1">
    <location>
        <begin position="431"/>
        <end position="470"/>
    </location>
</feature>
<organism evidence="2">
    <name type="scientific">Rosellinia necatrix</name>
    <name type="common">White root-rot fungus</name>
    <dbReference type="NCBI Taxonomy" id="77044"/>
    <lineage>
        <taxon>Eukaryota</taxon>
        <taxon>Fungi</taxon>
        <taxon>Dikarya</taxon>
        <taxon>Ascomycota</taxon>
        <taxon>Pezizomycotina</taxon>
        <taxon>Sordariomycetes</taxon>
        <taxon>Xylariomycetidae</taxon>
        <taxon>Xylariales</taxon>
        <taxon>Xylariaceae</taxon>
        <taxon>Rosellinia</taxon>
    </lineage>
</organism>
<dbReference type="OrthoDB" id="4653114at2759"/>
<protein>
    <submittedName>
        <fullName evidence="2">Uncharacterized protein</fullName>
    </submittedName>
</protein>
<evidence type="ECO:0000313" key="2">
    <source>
        <dbReference type="EMBL" id="GAP91444.1"/>
    </source>
</evidence>
<keyword evidence="3" id="KW-1185">Reference proteome</keyword>
<reference evidence="2" key="1">
    <citation type="submission" date="2016-03" db="EMBL/GenBank/DDBJ databases">
        <title>Draft genome sequence of Rosellinia necatrix.</title>
        <authorList>
            <person name="Kanematsu S."/>
        </authorList>
    </citation>
    <scope>NUCLEOTIDE SEQUENCE [LARGE SCALE GENOMIC DNA]</scope>
    <source>
        <strain evidence="2">W97</strain>
    </source>
</reference>
<dbReference type="AlphaFoldDB" id="A0A1W2TSF3"/>
<accession>A0A1W2TSF3</accession>
<evidence type="ECO:0000313" key="3">
    <source>
        <dbReference type="Proteomes" id="UP000054516"/>
    </source>
</evidence>
<dbReference type="EMBL" id="DF977507">
    <property type="protein sequence ID" value="GAP91444.1"/>
    <property type="molecule type" value="Genomic_DNA"/>
</dbReference>